<dbReference type="EMBL" id="SRLO01001334">
    <property type="protein sequence ID" value="TNN38830.1"/>
    <property type="molecule type" value="Genomic_DNA"/>
</dbReference>
<organism evidence="2 3">
    <name type="scientific">Liparis tanakae</name>
    <name type="common">Tanaka's snailfish</name>
    <dbReference type="NCBI Taxonomy" id="230148"/>
    <lineage>
        <taxon>Eukaryota</taxon>
        <taxon>Metazoa</taxon>
        <taxon>Chordata</taxon>
        <taxon>Craniata</taxon>
        <taxon>Vertebrata</taxon>
        <taxon>Euteleostomi</taxon>
        <taxon>Actinopterygii</taxon>
        <taxon>Neopterygii</taxon>
        <taxon>Teleostei</taxon>
        <taxon>Neoteleostei</taxon>
        <taxon>Acanthomorphata</taxon>
        <taxon>Eupercaria</taxon>
        <taxon>Perciformes</taxon>
        <taxon>Cottioidei</taxon>
        <taxon>Cottales</taxon>
        <taxon>Liparidae</taxon>
        <taxon>Liparis</taxon>
    </lineage>
</organism>
<keyword evidence="3" id="KW-1185">Reference proteome</keyword>
<dbReference type="AlphaFoldDB" id="A0A4Z2FD47"/>
<name>A0A4Z2FD47_9TELE</name>
<reference evidence="2 3" key="1">
    <citation type="submission" date="2019-03" db="EMBL/GenBank/DDBJ databases">
        <title>First draft genome of Liparis tanakae, snailfish: a comprehensive survey of snailfish specific genes.</title>
        <authorList>
            <person name="Kim W."/>
            <person name="Song I."/>
            <person name="Jeong J.-H."/>
            <person name="Kim D."/>
            <person name="Kim S."/>
            <person name="Ryu S."/>
            <person name="Song J.Y."/>
            <person name="Lee S.K."/>
        </authorList>
    </citation>
    <scope>NUCLEOTIDE SEQUENCE [LARGE SCALE GENOMIC DNA]</scope>
    <source>
        <tissue evidence="2">Muscle</tissue>
    </source>
</reference>
<evidence type="ECO:0000313" key="2">
    <source>
        <dbReference type="EMBL" id="TNN38830.1"/>
    </source>
</evidence>
<accession>A0A4Z2FD47</accession>
<protein>
    <submittedName>
        <fullName evidence="2">Uncharacterized protein</fullName>
    </submittedName>
</protein>
<evidence type="ECO:0000313" key="3">
    <source>
        <dbReference type="Proteomes" id="UP000314294"/>
    </source>
</evidence>
<feature type="compositionally biased region" description="Polar residues" evidence="1">
    <location>
        <begin position="16"/>
        <end position="25"/>
    </location>
</feature>
<dbReference type="Proteomes" id="UP000314294">
    <property type="component" value="Unassembled WGS sequence"/>
</dbReference>
<feature type="region of interest" description="Disordered" evidence="1">
    <location>
        <begin position="1"/>
        <end position="25"/>
    </location>
</feature>
<sequence length="104" mass="11063">MYPSYHGGFPPGGPPSSTEPTDLRHNTQLGHQGVDQLLLLGRGGVNPELLTGLLQHGHGQLAQGAVLRAFSQLVFWHLHFGLLLGSASGVSCRVIDGESVRSKE</sequence>
<proteinExistence type="predicted"/>
<gene>
    <name evidence="2" type="ORF">EYF80_051014</name>
</gene>
<evidence type="ECO:0000256" key="1">
    <source>
        <dbReference type="SAM" id="MobiDB-lite"/>
    </source>
</evidence>
<comment type="caution">
    <text evidence="2">The sequence shown here is derived from an EMBL/GenBank/DDBJ whole genome shotgun (WGS) entry which is preliminary data.</text>
</comment>